<protein>
    <submittedName>
        <fullName evidence="3">Smr domain-containing protein</fullName>
    </submittedName>
</protein>
<reference evidence="4" key="1">
    <citation type="submission" date="2016-11" db="EMBL/GenBank/DDBJ databases">
        <authorList>
            <person name="Varghese N."/>
            <person name="Submissions S."/>
        </authorList>
    </citation>
    <scope>NUCLEOTIDE SEQUENCE [LARGE SCALE GENOMIC DNA]</scope>
    <source>
        <strain evidence="4">DSM 9756</strain>
    </source>
</reference>
<dbReference type="Gene3D" id="3.30.1370.110">
    <property type="match status" value="1"/>
</dbReference>
<feature type="domain" description="Smr" evidence="2">
    <location>
        <begin position="22"/>
        <end position="97"/>
    </location>
</feature>
<keyword evidence="4" id="KW-1185">Reference proteome</keyword>
<dbReference type="SUPFAM" id="SSF160443">
    <property type="entry name" value="SMR domain-like"/>
    <property type="match status" value="1"/>
</dbReference>
<dbReference type="STRING" id="1121391.SAMN02745206_02655"/>
<proteinExistence type="predicted"/>
<dbReference type="PANTHER" id="PTHR35562:SF2">
    <property type="entry name" value="DNA ENDONUCLEASE SMRA-RELATED"/>
    <property type="match status" value="1"/>
</dbReference>
<name>A0A1M5EI62_9BACT</name>
<evidence type="ECO:0000313" key="4">
    <source>
        <dbReference type="Proteomes" id="UP000184076"/>
    </source>
</evidence>
<organism evidence="3 4">
    <name type="scientific">Desulfacinum infernum DSM 9756</name>
    <dbReference type="NCBI Taxonomy" id="1121391"/>
    <lineage>
        <taxon>Bacteria</taxon>
        <taxon>Pseudomonadati</taxon>
        <taxon>Thermodesulfobacteriota</taxon>
        <taxon>Syntrophobacteria</taxon>
        <taxon>Syntrophobacterales</taxon>
        <taxon>Syntrophobacteraceae</taxon>
        <taxon>Desulfacinum</taxon>
    </lineage>
</organism>
<dbReference type="PANTHER" id="PTHR35562">
    <property type="entry name" value="DNA ENDONUCLEASE SMRA-RELATED"/>
    <property type="match status" value="1"/>
</dbReference>
<dbReference type="InterPro" id="IPR036063">
    <property type="entry name" value="Smr_dom_sf"/>
</dbReference>
<dbReference type="RefSeq" id="WP_073040270.1">
    <property type="nucleotide sequence ID" value="NZ_FQVB01000027.1"/>
</dbReference>
<dbReference type="AlphaFoldDB" id="A0A1M5EI62"/>
<dbReference type="Proteomes" id="UP000184076">
    <property type="component" value="Unassembled WGS sequence"/>
</dbReference>
<dbReference type="EMBL" id="FQVB01000027">
    <property type="protein sequence ID" value="SHF78742.1"/>
    <property type="molecule type" value="Genomic_DNA"/>
</dbReference>
<keyword evidence="1" id="KW-0472">Membrane</keyword>
<gene>
    <name evidence="3" type="ORF">SAMN02745206_02655</name>
</gene>
<keyword evidence="1" id="KW-0812">Transmembrane</keyword>
<sequence>MEEGGAPKSHDPIVHLPIDGTLDLHTFRPEEAADLVRDYLEEAAAKGLRQVTIIHGKGRGVLRHRVRSLLAKHPLVVDFRDADRDGGAWGATVVRLHGADAPPSDAGREREEGAGATQSAPGLSFWIKFLAGLAAGAALAWLLLK</sequence>
<evidence type="ECO:0000259" key="2">
    <source>
        <dbReference type="PROSITE" id="PS50828"/>
    </source>
</evidence>
<dbReference type="SMART" id="SM00463">
    <property type="entry name" value="SMR"/>
    <property type="match status" value="1"/>
</dbReference>
<feature type="transmembrane region" description="Helical" evidence="1">
    <location>
        <begin position="125"/>
        <end position="144"/>
    </location>
</feature>
<keyword evidence="1" id="KW-1133">Transmembrane helix</keyword>
<accession>A0A1M5EI62</accession>
<evidence type="ECO:0000256" key="1">
    <source>
        <dbReference type="SAM" id="Phobius"/>
    </source>
</evidence>
<dbReference type="OrthoDB" id="9808166at2"/>
<evidence type="ECO:0000313" key="3">
    <source>
        <dbReference type="EMBL" id="SHF78742.1"/>
    </source>
</evidence>
<dbReference type="InterPro" id="IPR002625">
    <property type="entry name" value="Smr_dom"/>
</dbReference>
<dbReference type="Pfam" id="PF01713">
    <property type="entry name" value="Smr"/>
    <property type="match status" value="1"/>
</dbReference>
<dbReference type="PROSITE" id="PS50828">
    <property type="entry name" value="SMR"/>
    <property type="match status" value="1"/>
</dbReference>